<keyword evidence="3" id="KW-1185">Reference proteome</keyword>
<evidence type="ECO:0000313" key="3">
    <source>
        <dbReference type="Proteomes" id="UP001597427"/>
    </source>
</evidence>
<keyword evidence="1" id="KW-0472">Membrane</keyword>
<name>A0ABW5TM75_9ENTE</name>
<gene>
    <name evidence="2" type="ORF">ACFSR0_11070</name>
</gene>
<reference evidence="3" key="1">
    <citation type="journal article" date="2019" name="Int. J. Syst. Evol. Microbiol.">
        <title>The Global Catalogue of Microorganisms (GCM) 10K type strain sequencing project: providing services to taxonomists for standard genome sequencing and annotation.</title>
        <authorList>
            <consortium name="The Broad Institute Genomics Platform"/>
            <consortium name="The Broad Institute Genome Sequencing Center for Infectious Disease"/>
            <person name="Wu L."/>
            <person name="Ma J."/>
        </authorList>
    </citation>
    <scope>NUCLEOTIDE SEQUENCE [LARGE SCALE GENOMIC DNA]</scope>
    <source>
        <strain evidence="3">TISTR 932</strain>
    </source>
</reference>
<keyword evidence="1" id="KW-0812">Transmembrane</keyword>
<comment type="caution">
    <text evidence="2">The sequence shown here is derived from an EMBL/GenBank/DDBJ whole genome shotgun (WGS) entry which is preliminary data.</text>
</comment>
<evidence type="ECO:0000256" key="1">
    <source>
        <dbReference type="SAM" id="Phobius"/>
    </source>
</evidence>
<proteinExistence type="predicted"/>
<dbReference type="RefSeq" id="WP_379982703.1">
    <property type="nucleotide sequence ID" value="NZ_JBHUMO010000071.1"/>
</dbReference>
<accession>A0ABW5TM75</accession>
<evidence type="ECO:0000313" key="2">
    <source>
        <dbReference type="EMBL" id="MFD2729914.1"/>
    </source>
</evidence>
<protein>
    <recommendedName>
        <fullName evidence="4">DUF2500 family protein</fullName>
    </recommendedName>
</protein>
<dbReference type="Proteomes" id="UP001597427">
    <property type="component" value="Unassembled WGS sequence"/>
</dbReference>
<keyword evidence="1" id="KW-1133">Transmembrane helix</keyword>
<organism evidence="2 3">
    <name type="scientific">Enterococcus camelliae</name>
    <dbReference type="NCBI Taxonomy" id="453959"/>
    <lineage>
        <taxon>Bacteria</taxon>
        <taxon>Bacillati</taxon>
        <taxon>Bacillota</taxon>
        <taxon>Bacilli</taxon>
        <taxon>Lactobacillales</taxon>
        <taxon>Enterococcaceae</taxon>
        <taxon>Enterococcus</taxon>
    </lineage>
</organism>
<dbReference type="EMBL" id="JBHUMO010000071">
    <property type="protein sequence ID" value="MFD2729914.1"/>
    <property type="molecule type" value="Genomic_DNA"/>
</dbReference>
<evidence type="ECO:0008006" key="4">
    <source>
        <dbReference type="Google" id="ProtNLM"/>
    </source>
</evidence>
<sequence length="103" mass="12257">MNQQFSYWLLTGIACLFVFFLLKKYWQLKKKRQETVIGYCLLVRVYKKEDGKGNSLYFGVFQQTNQEWDLALSFQQYAQMKPPQRGYLICKETKVQSFSESEG</sequence>
<feature type="transmembrane region" description="Helical" evidence="1">
    <location>
        <begin position="6"/>
        <end position="22"/>
    </location>
</feature>